<dbReference type="InterPro" id="IPR011058">
    <property type="entry name" value="Cyanovirin-N"/>
</dbReference>
<protein>
    <submittedName>
        <fullName evidence="3">Cyanovirin-N</fullName>
    </submittedName>
</protein>
<comment type="caution">
    <text evidence="3">The sequence shown here is derived from an EMBL/GenBank/DDBJ whole genome shotgun (WGS) entry which is preliminary data.</text>
</comment>
<evidence type="ECO:0000313" key="3">
    <source>
        <dbReference type="EMBL" id="KAK4095919.1"/>
    </source>
</evidence>
<feature type="domain" description="Cyanovirin-N" evidence="2">
    <location>
        <begin position="21"/>
        <end position="127"/>
    </location>
</feature>
<sequence>MKHSSILAVVSVLFHNVLGSGFGHTCHNINLDSWKHDGLDHYYLKADCVECDGARDSHVQLDLGGCIANRNGQMVPAQGGAFWRSCGFCWLSGVNLTCSCRNSAGQAVLTQINLNDFIGNHCGILHC</sequence>
<accession>A0AAN6PQ58</accession>
<reference evidence="3" key="1">
    <citation type="journal article" date="2023" name="Mol. Phylogenet. Evol.">
        <title>Genome-scale phylogeny and comparative genomics of the fungal order Sordariales.</title>
        <authorList>
            <person name="Hensen N."/>
            <person name="Bonometti L."/>
            <person name="Westerberg I."/>
            <person name="Brannstrom I.O."/>
            <person name="Guillou S."/>
            <person name="Cros-Aarteil S."/>
            <person name="Calhoun S."/>
            <person name="Haridas S."/>
            <person name="Kuo A."/>
            <person name="Mondo S."/>
            <person name="Pangilinan J."/>
            <person name="Riley R."/>
            <person name="LaButti K."/>
            <person name="Andreopoulos B."/>
            <person name="Lipzen A."/>
            <person name="Chen C."/>
            <person name="Yan M."/>
            <person name="Daum C."/>
            <person name="Ng V."/>
            <person name="Clum A."/>
            <person name="Steindorff A."/>
            <person name="Ohm R.A."/>
            <person name="Martin F."/>
            <person name="Silar P."/>
            <person name="Natvig D.O."/>
            <person name="Lalanne C."/>
            <person name="Gautier V."/>
            <person name="Ament-Velasquez S.L."/>
            <person name="Kruys A."/>
            <person name="Hutchinson M.I."/>
            <person name="Powell A.J."/>
            <person name="Barry K."/>
            <person name="Miller A.N."/>
            <person name="Grigoriev I.V."/>
            <person name="Debuchy R."/>
            <person name="Gladieux P."/>
            <person name="Hiltunen Thoren M."/>
            <person name="Johannesson H."/>
        </authorList>
    </citation>
    <scope>NUCLEOTIDE SEQUENCE</scope>
    <source>
        <strain evidence="3">CBS 757.83</strain>
    </source>
</reference>
<dbReference type="Proteomes" id="UP001305647">
    <property type="component" value="Unassembled WGS sequence"/>
</dbReference>
<feature type="signal peptide" evidence="1">
    <location>
        <begin position="1"/>
        <end position="19"/>
    </location>
</feature>
<evidence type="ECO:0000259" key="2">
    <source>
        <dbReference type="SMART" id="SM01111"/>
    </source>
</evidence>
<dbReference type="SMART" id="SM01111">
    <property type="entry name" value="CVNH"/>
    <property type="match status" value="1"/>
</dbReference>
<keyword evidence="4" id="KW-1185">Reference proteome</keyword>
<name>A0AAN6PQ58_9PEZI</name>
<gene>
    <name evidence="3" type="ORF">N658DRAFT_502158</name>
</gene>
<organism evidence="3 4">
    <name type="scientific">Parathielavia hyrcaniae</name>
    <dbReference type="NCBI Taxonomy" id="113614"/>
    <lineage>
        <taxon>Eukaryota</taxon>
        <taxon>Fungi</taxon>
        <taxon>Dikarya</taxon>
        <taxon>Ascomycota</taxon>
        <taxon>Pezizomycotina</taxon>
        <taxon>Sordariomycetes</taxon>
        <taxon>Sordariomycetidae</taxon>
        <taxon>Sordariales</taxon>
        <taxon>Chaetomiaceae</taxon>
        <taxon>Parathielavia</taxon>
    </lineage>
</organism>
<evidence type="ECO:0000256" key="1">
    <source>
        <dbReference type="SAM" id="SignalP"/>
    </source>
</evidence>
<dbReference type="SUPFAM" id="SSF51322">
    <property type="entry name" value="Cyanovirin-N"/>
    <property type="match status" value="1"/>
</dbReference>
<dbReference type="InterPro" id="IPR036673">
    <property type="entry name" value="Cyanovirin-N_sf"/>
</dbReference>
<proteinExistence type="predicted"/>
<reference evidence="3" key="2">
    <citation type="submission" date="2023-05" db="EMBL/GenBank/DDBJ databases">
        <authorList>
            <consortium name="Lawrence Berkeley National Laboratory"/>
            <person name="Steindorff A."/>
            <person name="Hensen N."/>
            <person name="Bonometti L."/>
            <person name="Westerberg I."/>
            <person name="Brannstrom I.O."/>
            <person name="Guillou S."/>
            <person name="Cros-Aarteil S."/>
            <person name="Calhoun S."/>
            <person name="Haridas S."/>
            <person name="Kuo A."/>
            <person name="Mondo S."/>
            <person name="Pangilinan J."/>
            <person name="Riley R."/>
            <person name="Labutti K."/>
            <person name="Andreopoulos B."/>
            <person name="Lipzen A."/>
            <person name="Chen C."/>
            <person name="Yanf M."/>
            <person name="Daum C."/>
            <person name="Ng V."/>
            <person name="Clum A."/>
            <person name="Ohm R."/>
            <person name="Martin F."/>
            <person name="Silar P."/>
            <person name="Natvig D."/>
            <person name="Lalanne C."/>
            <person name="Gautier V."/>
            <person name="Ament-Velasquez S.L."/>
            <person name="Kruys A."/>
            <person name="Hutchinson M.I."/>
            <person name="Powell A.J."/>
            <person name="Barry K."/>
            <person name="Miller A.N."/>
            <person name="Grigoriev I.V."/>
            <person name="Debuchy R."/>
            <person name="Gladieux P."/>
            <person name="Thoren M.H."/>
            <person name="Johannesson H."/>
        </authorList>
    </citation>
    <scope>NUCLEOTIDE SEQUENCE</scope>
    <source>
        <strain evidence="3">CBS 757.83</strain>
    </source>
</reference>
<keyword evidence="1" id="KW-0732">Signal</keyword>
<dbReference type="Pfam" id="PF08881">
    <property type="entry name" value="CVNH"/>
    <property type="match status" value="1"/>
</dbReference>
<feature type="chain" id="PRO_5042998660" evidence="1">
    <location>
        <begin position="20"/>
        <end position="127"/>
    </location>
</feature>
<dbReference type="Gene3D" id="2.30.60.10">
    <property type="entry name" value="Cyanovirin-N"/>
    <property type="match status" value="1"/>
</dbReference>
<dbReference type="AlphaFoldDB" id="A0AAN6PQ58"/>
<evidence type="ECO:0000313" key="4">
    <source>
        <dbReference type="Proteomes" id="UP001305647"/>
    </source>
</evidence>
<dbReference type="EMBL" id="MU863760">
    <property type="protein sequence ID" value="KAK4095919.1"/>
    <property type="molecule type" value="Genomic_DNA"/>
</dbReference>